<keyword evidence="1" id="KW-1133">Transmembrane helix</keyword>
<sequence>MFQPYVFTNNLINFLYISFRFCIFAYRPLYFLLFTFMPLFFYC</sequence>
<name>A0A0A8Z268_ARUDO</name>
<dbReference type="EMBL" id="GBRH01264411">
    <property type="protein sequence ID" value="JAD33484.1"/>
    <property type="molecule type" value="Transcribed_RNA"/>
</dbReference>
<reference evidence="2" key="1">
    <citation type="submission" date="2014-09" db="EMBL/GenBank/DDBJ databases">
        <authorList>
            <person name="Magalhaes I.L.F."/>
            <person name="Oliveira U."/>
            <person name="Santos F.R."/>
            <person name="Vidigal T.H.D.A."/>
            <person name="Brescovit A.D."/>
            <person name="Santos A.J."/>
        </authorList>
    </citation>
    <scope>NUCLEOTIDE SEQUENCE</scope>
    <source>
        <tissue evidence="2">Shoot tissue taken approximately 20 cm above the soil surface</tissue>
    </source>
</reference>
<proteinExistence type="predicted"/>
<feature type="transmembrane region" description="Helical" evidence="1">
    <location>
        <begin position="14"/>
        <end position="42"/>
    </location>
</feature>
<protein>
    <submittedName>
        <fullName evidence="2">Uncharacterized protein</fullName>
    </submittedName>
</protein>
<keyword evidence="1" id="KW-0472">Membrane</keyword>
<dbReference type="AlphaFoldDB" id="A0A0A8Z268"/>
<accession>A0A0A8Z268</accession>
<evidence type="ECO:0000313" key="2">
    <source>
        <dbReference type="EMBL" id="JAD33484.1"/>
    </source>
</evidence>
<reference evidence="2" key="2">
    <citation type="journal article" date="2015" name="Data Brief">
        <title>Shoot transcriptome of the giant reed, Arundo donax.</title>
        <authorList>
            <person name="Barrero R.A."/>
            <person name="Guerrero F.D."/>
            <person name="Moolhuijzen P."/>
            <person name="Goolsby J.A."/>
            <person name="Tidwell J."/>
            <person name="Bellgard S.E."/>
            <person name="Bellgard M.I."/>
        </authorList>
    </citation>
    <scope>NUCLEOTIDE SEQUENCE</scope>
    <source>
        <tissue evidence="2">Shoot tissue taken approximately 20 cm above the soil surface</tissue>
    </source>
</reference>
<organism evidence="2">
    <name type="scientific">Arundo donax</name>
    <name type="common">Giant reed</name>
    <name type="synonym">Donax arundinaceus</name>
    <dbReference type="NCBI Taxonomy" id="35708"/>
    <lineage>
        <taxon>Eukaryota</taxon>
        <taxon>Viridiplantae</taxon>
        <taxon>Streptophyta</taxon>
        <taxon>Embryophyta</taxon>
        <taxon>Tracheophyta</taxon>
        <taxon>Spermatophyta</taxon>
        <taxon>Magnoliopsida</taxon>
        <taxon>Liliopsida</taxon>
        <taxon>Poales</taxon>
        <taxon>Poaceae</taxon>
        <taxon>PACMAD clade</taxon>
        <taxon>Arundinoideae</taxon>
        <taxon>Arundineae</taxon>
        <taxon>Arundo</taxon>
    </lineage>
</organism>
<evidence type="ECO:0000256" key="1">
    <source>
        <dbReference type="SAM" id="Phobius"/>
    </source>
</evidence>
<keyword evidence="1" id="KW-0812">Transmembrane</keyword>